<dbReference type="GO" id="GO:0016849">
    <property type="term" value="F:phosphorus-oxygen lyase activity"/>
    <property type="evidence" value="ECO:0007669"/>
    <property type="project" value="UniProtKB-ARBA"/>
</dbReference>
<proteinExistence type="inferred from homology"/>
<dbReference type="InterPro" id="IPR003660">
    <property type="entry name" value="HAMP_dom"/>
</dbReference>
<keyword evidence="4 5" id="KW-0472">Membrane</keyword>
<keyword evidence="5" id="KW-1133">Transmembrane helix</keyword>
<dbReference type="CDD" id="cd07302">
    <property type="entry name" value="CHD"/>
    <property type="match status" value="1"/>
</dbReference>
<sequence length="913" mass="102708">MVKWKLVVLLAAMVLSAALLIKFRDAWSLLPLKTENAYTDIFHVTTDSDGSMYTISNSKSTLEKVNKYGLLVYSVPAGEYARPNTLRLFNSIAADAEGNAYVLVTVLDSGGLAVIGEQIMKISPDGSETVVMYDAVYAPAEHLLRVGKIQDLSAKEGYVYFFRVERESALLLRLPAQSDADAKGTPETVATIHVPPDAYLNELAWSGAGAIFYTTKRGALYSAANAAAPLYPQTEEPLLNFPAGIAADGQSRVYFIDYYESAIKRVDVRQPGHPVETWITKDMLAKRFPSQAWSDFTQVSVSDEGMIAAVSGRLIQLNPDGSIAAVKEGYRYSRTVVCARVAYWAGIIMLGMLAVATVRFIYVHVLRRKVSLLFKQLALIIPVVMLCMVGLSYSVYTSFADKIRDQMLHQLKLMVDNSKLLVDGGRLERLHSPRDYMNDDYKAIKSRLNGMFSSAYEQGDGLYNTIYRYMDGRLYIMMDDDDSVMMFRPFPLNESNLLVLEKGQTVTGEWRDAKGHWLFALGPLYNDRGEIIGIYETGKDMIRVNESNLSIMGDILGIIAICAAILVMVITGMTAYLLHSIRKLRRSVNLIAGGEWDVRVQIHTRDEVEELGERFNMMASSIRQYIQEVTRLNVSYARFVPQQMLKLLGKSHMTQIRLGEQANRVMAVLVCEVRHFPELSGRLTTEGNFHFINGFLKTFGPVIRDCGGFTSRYLGPGMLTLFPNDAMDAIKAAVLLRSTLESYNAEHDPIDIGIAVHCGEIMIGMIGEEQRMEGSVVSNDVQLTMELERLSDKLGVHILLTEAAFRSAQEMTRWRHRKLGAFQLKDGGQTVELYDLYEADPETIRRLKEETRQQFEEAVELFRNGRFHDARQAFVTVVKKNRYDLAAKQYFFACDRYFQEGVSADWNYALHIS</sequence>
<dbReference type="InterPro" id="IPR050697">
    <property type="entry name" value="Adenylyl/Guanylyl_Cyclase_3/4"/>
</dbReference>
<reference evidence="8" key="1">
    <citation type="submission" date="2021-06" db="EMBL/GenBank/DDBJ databases">
        <authorList>
            <person name="Criscuolo A."/>
        </authorList>
    </citation>
    <scope>NUCLEOTIDE SEQUENCE</scope>
    <source>
        <strain evidence="8">CIP111600</strain>
    </source>
</reference>
<evidence type="ECO:0000259" key="7">
    <source>
        <dbReference type="PROSITE" id="PS50885"/>
    </source>
</evidence>
<gene>
    <name evidence="8" type="ORF">PAESOLCIP111_03968</name>
</gene>
<dbReference type="CDD" id="cd06225">
    <property type="entry name" value="HAMP"/>
    <property type="match status" value="1"/>
</dbReference>
<evidence type="ECO:0000256" key="2">
    <source>
        <dbReference type="ARBA" id="ARBA00005381"/>
    </source>
</evidence>
<dbReference type="InterPro" id="IPR001054">
    <property type="entry name" value="A/G_cyclase"/>
</dbReference>
<feature type="domain" description="HAMP" evidence="7">
    <location>
        <begin position="575"/>
        <end position="627"/>
    </location>
</feature>
<evidence type="ECO:0000256" key="3">
    <source>
        <dbReference type="ARBA" id="ARBA00022475"/>
    </source>
</evidence>
<comment type="similarity">
    <text evidence="2">Belongs to the adenylyl cyclase class-3 family.</text>
</comment>
<feature type="transmembrane region" description="Helical" evidence="5">
    <location>
        <begin position="555"/>
        <end position="578"/>
    </location>
</feature>
<dbReference type="SMART" id="SM00304">
    <property type="entry name" value="HAMP"/>
    <property type="match status" value="1"/>
</dbReference>
<protein>
    <recommendedName>
        <fullName evidence="10">HAMP domain-containing protein</fullName>
    </recommendedName>
</protein>
<keyword evidence="9" id="KW-1185">Reference proteome</keyword>
<dbReference type="EMBL" id="CAJVAS010000019">
    <property type="protein sequence ID" value="CAG7638697.1"/>
    <property type="molecule type" value="Genomic_DNA"/>
</dbReference>
<feature type="transmembrane region" description="Helical" evidence="5">
    <location>
        <begin position="341"/>
        <end position="365"/>
    </location>
</feature>
<evidence type="ECO:0000313" key="9">
    <source>
        <dbReference type="Proteomes" id="UP000693672"/>
    </source>
</evidence>
<dbReference type="GO" id="GO:0009975">
    <property type="term" value="F:cyclase activity"/>
    <property type="evidence" value="ECO:0007669"/>
    <property type="project" value="UniProtKB-ARBA"/>
</dbReference>
<comment type="subcellular location">
    <subcellularLocation>
        <location evidence="1">Cell membrane</location>
    </subcellularLocation>
</comment>
<dbReference type="Proteomes" id="UP000693672">
    <property type="component" value="Unassembled WGS sequence"/>
</dbReference>
<dbReference type="PROSITE" id="PS50885">
    <property type="entry name" value="HAMP"/>
    <property type="match status" value="1"/>
</dbReference>
<accession>A0A916K3U7</accession>
<dbReference type="AlphaFoldDB" id="A0A916K3U7"/>
<evidence type="ECO:0000313" key="8">
    <source>
        <dbReference type="EMBL" id="CAG7638697.1"/>
    </source>
</evidence>
<keyword evidence="5" id="KW-0812">Transmembrane</keyword>
<dbReference type="PANTHER" id="PTHR43081:SF1">
    <property type="entry name" value="ADENYLATE CYCLASE, TERMINAL-DIFFERENTIATION SPECIFIC"/>
    <property type="match status" value="1"/>
</dbReference>
<dbReference type="PROSITE" id="PS50125">
    <property type="entry name" value="GUANYLATE_CYCLASE_2"/>
    <property type="match status" value="1"/>
</dbReference>
<keyword evidence="3" id="KW-1003">Cell membrane</keyword>
<name>A0A916K3U7_9BACL</name>
<feature type="transmembrane region" description="Helical" evidence="5">
    <location>
        <begin position="377"/>
        <end position="396"/>
    </location>
</feature>
<evidence type="ECO:0000256" key="1">
    <source>
        <dbReference type="ARBA" id="ARBA00004236"/>
    </source>
</evidence>
<feature type="domain" description="Guanylate cyclase" evidence="6">
    <location>
        <begin position="667"/>
        <end position="788"/>
    </location>
</feature>
<dbReference type="GO" id="GO:0005886">
    <property type="term" value="C:plasma membrane"/>
    <property type="evidence" value="ECO:0007669"/>
    <property type="project" value="UniProtKB-SubCell"/>
</dbReference>
<evidence type="ECO:0000256" key="5">
    <source>
        <dbReference type="SAM" id="Phobius"/>
    </source>
</evidence>
<evidence type="ECO:0000259" key="6">
    <source>
        <dbReference type="PROSITE" id="PS50125"/>
    </source>
</evidence>
<evidence type="ECO:0000256" key="4">
    <source>
        <dbReference type="ARBA" id="ARBA00023136"/>
    </source>
</evidence>
<evidence type="ECO:0008006" key="10">
    <source>
        <dbReference type="Google" id="ProtNLM"/>
    </source>
</evidence>
<dbReference type="GO" id="GO:0006171">
    <property type="term" value="P:cAMP biosynthetic process"/>
    <property type="evidence" value="ECO:0007669"/>
    <property type="project" value="TreeGrafter"/>
</dbReference>
<organism evidence="8 9">
    <name type="scientific">Paenibacillus solanacearum</name>
    <dbReference type="NCBI Taxonomy" id="2048548"/>
    <lineage>
        <taxon>Bacteria</taxon>
        <taxon>Bacillati</taxon>
        <taxon>Bacillota</taxon>
        <taxon>Bacilli</taxon>
        <taxon>Bacillales</taxon>
        <taxon>Paenibacillaceae</taxon>
        <taxon>Paenibacillus</taxon>
    </lineage>
</organism>
<dbReference type="GO" id="GO:0035556">
    <property type="term" value="P:intracellular signal transduction"/>
    <property type="evidence" value="ECO:0007669"/>
    <property type="project" value="InterPro"/>
</dbReference>
<dbReference type="PANTHER" id="PTHR43081">
    <property type="entry name" value="ADENYLATE CYCLASE, TERMINAL-DIFFERENTIATION SPECIFIC-RELATED"/>
    <property type="match status" value="1"/>
</dbReference>
<comment type="caution">
    <text evidence="8">The sequence shown here is derived from an EMBL/GenBank/DDBJ whole genome shotgun (WGS) entry which is preliminary data.</text>
</comment>
<dbReference type="Pfam" id="PF00672">
    <property type="entry name" value="HAMP"/>
    <property type="match status" value="1"/>
</dbReference>